<dbReference type="Pfam" id="PF12730">
    <property type="entry name" value="ABC2_membrane_4"/>
    <property type="match status" value="1"/>
</dbReference>
<reference evidence="2 3" key="1">
    <citation type="submission" date="2020-05" db="EMBL/GenBank/DDBJ databases">
        <title>Whole genome sequencing and identification of novel metabolites from Paenibacillus alvei strain JR949.</title>
        <authorList>
            <person name="Rajendhran J."/>
            <person name="Sree Pranav P."/>
            <person name="Mahalakshmi B."/>
            <person name="Karthikeyan R."/>
        </authorList>
    </citation>
    <scope>NUCLEOTIDE SEQUENCE [LARGE SCALE GENOMIC DNA]</scope>
    <source>
        <strain evidence="2 3">JR949</strain>
    </source>
</reference>
<keyword evidence="1" id="KW-0472">Membrane</keyword>
<accession>A0AAP7A104</accession>
<protein>
    <submittedName>
        <fullName evidence="2">ABC transporter permease</fullName>
    </submittedName>
</protein>
<feature type="transmembrane region" description="Helical" evidence="1">
    <location>
        <begin position="21"/>
        <end position="40"/>
    </location>
</feature>
<keyword evidence="1" id="KW-1133">Transmembrane helix</keyword>
<feature type="transmembrane region" description="Helical" evidence="1">
    <location>
        <begin position="203"/>
        <end position="225"/>
    </location>
</feature>
<feature type="transmembrane region" description="Helical" evidence="1">
    <location>
        <begin position="60"/>
        <end position="79"/>
    </location>
</feature>
<sequence>MLLNLVKLELRKFKIGGYIRGAIIANVVMMALLFLMLYTRTPLDDIAFPEYNALFAGVDSFVRLTFITFAAVLLSRYIIEEYKSKTINILFMYPINRKKLLISKLFIVCTFTFVSIILSEIVLSAILLTANAVKPSIQETLTLSIIGEGAFQFVMNALAASLMSLIPLYFGMKKYSTPITITSSLLISLIVCSNNVGVGGISLNSIIIIPISLALIGVFVIYMTIKKVDRVDVVN</sequence>
<evidence type="ECO:0000313" key="2">
    <source>
        <dbReference type="EMBL" id="NOJ73406.1"/>
    </source>
</evidence>
<dbReference type="Proteomes" id="UP000552038">
    <property type="component" value="Unassembled WGS sequence"/>
</dbReference>
<name>A0AAP7A104_PAEAL</name>
<feature type="transmembrane region" description="Helical" evidence="1">
    <location>
        <begin position="177"/>
        <end position="197"/>
    </location>
</feature>
<feature type="transmembrane region" description="Helical" evidence="1">
    <location>
        <begin position="100"/>
        <end position="130"/>
    </location>
</feature>
<evidence type="ECO:0000256" key="1">
    <source>
        <dbReference type="SAM" id="Phobius"/>
    </source>
</evidence>
<dbReference type="AlphaFoldDB" id="A0AAP7A104"/>
<comment type="caution">
    <text evidence="2">The sequence shown here is derived from an EMBL/GenBank/DDBJ whole genome shotgun (WGS) entry which is preliminary data.</text>
</comment>
<organism evidence="2 3">
    <name type="scientific">Paenibacillus alvei</name>
    <name type="common">Bacillus alvei</name>
    <dbReference type="NCBI Taxonomy" id="44250"/>
    <lineage>
        <taxon>Bacteria</taxon>
        <taxon>Bacillati</taxon>
        <taxon>Bacillota</taxon>
        <taxon>Bacilli</taxon>
        <taxon>Bacillales</taxon>
        <taxon>Paenibacillaceae</taxon>
        <taxon>Paenibacillus</taxon>
    </lineage>
</organism>
<dbReference type="EMBL" id="JABFOR010000044">
    <property type="protein sequence ID" value="NOJ73406.1"/>
    <property type="molecule type" value="Genomic_DNA"/>
</dbReference>
<keyword evidence="1" id="KW-0812">Transmembrane</keyword>
<proteinExistence type="predicted"/>
<gene>
    <name evidence="2" type="ORF">HMI46_23050</name>
</gene>
<feature type="transmembrane region" description="Helical" evidence="1">
    <location>
        <begin position="150"/>
        <end position="170"/>
    </location>
</feature>
<evidence type="ECO:0000313" key="3">
    <source>
        <dbReference type="Proteomes" id="UP000552038"/>
    </source>
</evidence>
<dbReference type="RefSeq" id="WP_171419086.1">
    <property type="nucleotide sequence ID" value="NZ_JABFOR010000044.1"/>
</dbReference>